<accession>A0A1W1H7H9</accession>
<evidence type="ECO:0000313" key="2">
    <source>
        <dbReference type="Proteomes" id="UP000191931"/>
    </source>
</evidence>
<dbReference type="EMBL" id="FWEV01000039">
    <property type="protein sequence ID" value="SLM28427.1"/>
    <property type="molecule type" value="Genomic_DNA"/>
</dbReference>
<dbReference type="STRING" id="1246637.MTBBW1_1330013"/>
<sequence>MPTGMIDNVRGRSLPPEWLEQIGGRPDQTFQIIIKVKPGVERSMPLKNRLKPAAKNELLPRVPKEVKNRALKALLEDSENDFDDLDMDEIKNARRTKDPDFYNFFD</sequence>
<protein>
    <submittedName>
        <fullName evidence="1">Uncharacterized protein</fullName>
    </submittedName>
</protein>
<name>A0A1W1H7H9_9BACT</name>
<dbReference type="Proteomes" id="UP000191931">
    <property type="component" value="Unassembled WGS sequence"/>
</dbReference>
<keyword evidence="2" id="KW-1185">Reference proteome</keyword>
<dbReference type="RefSeq" id="WP_080804746.1">
    <property type="nucleotide sequence ID" value="NZ_LT828548.1"/>
</dbReference>
<dbReference type="AlphaFoldDB" id="A0A1W1H7H9"/>
<organism evidence="1 2">
    <name type="scientific">Desulfamplus magnetovallimortis</name>
    <dbReference type="NCBI Taxonomy" id="1246637"/>
    <lineage>
        <taxon>Bacteria</taxon>
        <taxon>Pseudomonadati</taxon>
        <taxon>Thermodesulfobacteriota</taxon>
        <taxon>Desulfobacteria</taxon>
        <taxon>Desulfobacterales</taxon>
        <taxon>Desulfobacteraceae</taxon>
        <taxon>Desulfamplus</taxon>
    </lineage>
</organism>
<proteinExistence type="predicted"/>
<evidence type="ECO:0000313" key="1">
    <source>
        <dbReference type="EMBL" id="SLM28427.1"/>
    </source>
</evidence>
<reference evidence="1 2" key="1">
    <citation type="submission" date="2017-03" db="EMBL/GenBank/DDBJ databases">
        <authorList>
            <person name="Afonso C.L."/>
            <person name="Miller P.J."/>
            <person name="Scott M.A."/>
            <person name="Spackman E."/>
            <person name="Goraichik I."/>
            <person name="Dimitrov K.M."/>
            <person name="Suarez D.L."/>
            <person name="Swayne D.E."/>
        </authorList>
    </citation>
    <scope>NUCLEOTIDE SEQUENCE [LARGE SCALE GENOMIC DNA]</scope>
    <source>
        <strain evidence="1">PRJEB14757</strain>
    </source>
</reference>
<gene>
    <name evidence="1" type="ORF">MTBBW1_1330013</name>
</gene>